<reference evidence="2" key="1">
    <citation type="submission" date="2020-11" db="EMBL/GenBank/DDBJ databases">
        <authorList>
            <person name="Tran Van P."/>
        </authorList>
    </citation>
    <scope>NUCLEOTIDE SEQUENCE</scope>
</reference>
<feature type="compositionally biased region" description="Basic and acidic residues" evidence="1">
    <location>
        <begin position="33"/>
        <end position="51"/>
    </location>
</feature>
<accession>A0A7R8W7F2</accession>
<evidence type="ECO:0000313" key="2">
    <source>
        <dbReference type="EMBL" id="CAD7223812.1"/>
    </source>
</evidence>
<name>A0A7R8W7F2_9CRUS</name>
<evidence type="ECO:0000256" key="1">
    <source>
        <dbReference type="SAM" id="MobiDB-lite"/>
    </source>
</evidence>
<gene>
    <name evidence="2" type="ORF">CTOB1V02_LOCUS1789</name>
</gene>
<dbReference type="AlphaFoldDB" id="A0A7R8W7F2"/>
<organism evidence="2">
    <name type="scientific">Cyprideis torosa</name>
    <dbReference type="NCBI Taxonomy" id="163714"/>
    <lineage>
        <taxon>Eukaryota</taxon>
        <taxon>Metazoa</taxon>
        <taxon>Ecdysozoa</taxon>
        <taxon>Arthropoda</taxon>
        <taxon>Crustacea</taxon>
        <taxon>Oligostraca</taxon>
        <taxon>Ostracoda</taxon>
        <taxon>Podocopa</taxon>
        <taxon>Podocopida</taxon>
        <taxon>Cytherocopina</taxon>
        <taxon>Cytheroidea</taxon>
        <taxon>Cytherideidae</taxon>
        <taxon>Cyprideis</taxon>
    </lineage>
</organism>
<sequence>MSSEEMLCLSKQINRSTHRIARSHPDPTTSDRGTAESEERLTPDGNNKTDDEQGDESGAYVADGEQGDESGAYLGDDEQGDESGAYLGDDEQGDESGAYLGDDEQGDESAAYLADGEQGDESGAYLADGEQGDEPTAYLADGEQGDESGAYLADGEQGDESGAYLADGEQGDESAAYLADGMRRYAEFAEYGDDADYWGNLDETDNVAQAKTDYGSTNIFSSLLSEAMKYRGDAGSTLKQLASSINKILRNFFDEGDTRRSRAFEESGKLPNDLDGCPHGTCYYGKGTTTIMEGVPEIIQLVLQQILRLIGSTGQIGTACQYQLTPRHIEYSPYPNYYPSYPVYPAGYLGYFGYPGYFAYPGWYQKPLYPMLPHGIPKPIEAPVDEPTKRPCPPAAPGAGGHRKDEGSSTSDTNEALDYGVPSPPVLDLSIAFDFQFSANVPSKDSGIKELYQTSDSSTLQSFLDLLKDLKMSTMTDPKTINKLLMLSIDSLDTIVSSDSEAIDHLLSDESDALFVNLIRTVGSIVARSLNLQLAGGVPDFFYYHDHEGVSGAEIDPLLDREKILEEITKLANLAISANFSVKQKREILFEIKDLIEIFIESEGSDRRFLIIKEINGEMISQGHLLWVSFVQFQIGALLQSYGLEVQLSPEARSTPIELISNFLINENFVMGPYAFHERYCNAISLMGITPGQPTFNQDDFNNFWTAYWKFMNSKGKQLLHPCGKYVVSSLPQALPDPNHVHRVVCPLAQLSLLDNSLATFDPKNWDRFAFAYWSWILTGGTMKPQLCYIRPPSATGVFNFFPLPGVHVGKSGDITVTPQVSLVQQMFPFPGFHGFQPMSPLQYQLQPDEPLLPLQVLPDPYKFYQEHCPGIEIASVALRSSHYHQFMRNYFNCLFDDQKCAINCLVDESRFDQEHDHFLPILGMTLREE</sequence>
<proteinExistence type="predicted"/>
<feature type="region of interest" description="Disordered" evidence="1">
    <location>
        <begin position="382"/>
        <end position="419"/>
    </location>
</feature>
<dbReference type="EMBL" id="OB660259">
    <property type="protein sequence ID" value="CAD7223812.1"/>
    <property type="molecule type" value="Genomic_DNA"/>
</dbReference>
<protein>
    <submittedName>
        <fullName evidence="2">Uncharacterized protein</fullName>
    </submittedName>
</protein>
<feature type="region of interest" description="Disordered" evidence="1">
    <location>
        <begin position="1"/>
        <end position="149"/>
    </location>
</feature>